<gene>
    <name evidence="7" type="ORF">ACELLULO517_25945</name>
</gene>
<dbReference type="InterPro" id="IPR016161">
    <property type="entry name" value="Ald_DH/histidinol_DH"/>
</dbReference>
<dbReference type="InterPro" id="IPR016163">
    <property type="entry name" value="Ald_DH_C"/>
</dbReference>
<dbReference type="InterPro" id="IPR015590">
    <property type="entry name" value="Aldehyde_DH_dom"/>
</dbReference>
<dbReference type="PANTHER" id="PTHR43353">
    <property type="entry name" value="SUCCINATE-SEMIALDEHYDE DEHYDROGENASE, MITOCHONDRIAL"/>
    <property type="match status" value="1"/>
</dbReference>
<dbReference type="Pfam" id="PF00171">
    <property type="entry name" value="Aldedh"/>
    <property type="match status" value="1"/>
</dbReference>
<dbReference type="FunFam" id="3.40.605.10:FF:000026">
    <property type="entry name" value="Aldehyde dehydrogenase, putative"/>
    <property type="match status" value="1"/>
</dbReference>
<dbReference type="Proteomes" id="UP000721844">
    <property type="component" value="Unassembled WGS sequence"/>
</dbReference>
<dbReference type="InterPro" id="IPR016162">
    <property type="entry name" value="Ald_DH_N"/>
</dbReference>
<reference evidence="7 8" key="1">
    <citation type="journal article" date="2021" name="Microorganisms">
        <title>Acidisoma silvae sp. nov. and Acidisomacellulosilytica sp. nov., Two Acidophilic Bacteria Isolated from Decaying Wood, Hydrolyzing Cellulose and Producing Poly-3-hydroxybutyrate.</title>
        <authorList>
            <person name="Mieszkin S."/>
            <person name="Pouder E."/>
            <person name="Uroz S."/>
            <person name="Simon-Colin C."/>
            <person name="Alain K."/>
        </authorList>
    </citation>
    <scope>NUCLEOTIDE SEQUENCE [LARGE SCALE GENOMIC DNA]</scope>
    <source>
        <strain evidence="7 8">HW T5.17</strain>
    </source>
</reference>
<evidence type="ECO:0000256" key="5">
    <source>
        <dbReference type="RuleBase" id="RU003345"/>
    </source>
</evidence>
<dbReference type="FunFam" id="3.40.309.10:FF:000004">
    <property type="entry name" value="Succinate-semialdehyde dehydrogenase I"/>
    <property type="match status" value="1"/>
</dbReference>
<dbReference type="InterPro" id="IPR029510">
    <property type="entry name" value="Ald_DH_CS_GLU"/>
</dbReference>
<accession>A0A963Z740</accession>
<keyword evidence="8" id="KW-1185">Reference proteome</keyword>
<comment type="similarity">
    <text evidence="1 5">Belongs to the aldehyde dehydrogenase family.</text>
</comment>
<organism evidence="7 8">
    <name type="scientific">Acidisoma cellulosilyticum</name>
    <dbReference type="NCBI Taxonomy" id="2802395"/>
    <lineage>
        <taxon>Bacteria</taxon>
        <taxon>Pseudomonadati</taxon>
        <taxon>Pseudomonadota</taxon>
        <taxon>Alphaproteobacteria</taxon>
        <taxon>Acetobacterales</taxon>
        <taxon>Acidocellaceae</taxon>
        <taxon>Acidisoma</taxon>
    </lineage>
</organism>
<dbReference type="PROSITE" id="PS00687">
    <property type="entry name" value="ALDEHYDE_DEHYDR_GLU"/>
    <property type="match status" value="1"/>
</dbReference>
<dbReference type="InterPro" id="IPR050740">
    <property type="entry name" value="Aldehyde_DH_Superfamily"/>
</dbReference>
<keyword evidence="2 5" id="KW-0560">Oxidoreductase</keyword>
<name>A0A963Z740_9PROT</name>
<evidence type="ECO:0000259" key="6">
    <source>
        <dbReference type="Pfam" id="PF00171"/>
    </source>
</evidence>
<dbReference type="EMBL" id="JAESVA010000015">
    <property type="protein sequence ID" value="MCB8883719.1"/>
    <property type="molecule type" value="Genomic_DNA"/>
</dbReference>
<feature type="domain" description="Aldehyde dehydrogenase" evidence="6">
    <location>
        <begin position="40"/>
        <end position="493"/>
    </location>
</feature>
<dbReference type="RefSeq" id="WP_227310402.1">
    <property type="nucleotide sequence ID" value="NZ_JAESVA010000015.1"/>
</dbReference>
<comment type="caution">
    <text evidence="7">The sequence shown here is derived from an EMBL/GenBank/DDBJ whole genome shotgun (WGS) entry which is preliminary data.</text>
</comment>
<proteinExistence type="inferred from homology"/>
<keyword evidence="3" id="KW-0558">Oxidation</keyword>
<dbReference type="GO" id="GO:0009450">
    <property type="term" value="P:gamma-aminobutyric acid catabolic process"/>
    <property type="evidence" value="ECO:0007669"/>
    <property type="project" value="TreeGrafter"/>
</dbReference>
<dbReference type="AlphaFoldDB" id="A0A963Z740"/>
<dbReference type="GO" id="GO:0004777">
    <property type="term" value="F:succinate-semialdehyde dehydrogenase (NAD+) activity"/>
    <property type="evidence" value="ECO:0007669"/>
    <property type="project" value="TreeGrafter"/>
</dbReference>
<dbReference type="CDD" id="cd07103">
    <property type="entry name" value="ALDH_F5_SSADH_GabD"/>
    <property type="match status" value="1"/>
</dbReference>
<dbReference type="FunFam" id="3.40.605.10:FF:000063">
    <property type="entry name" value="Succinate-semialdehyde dehydrogenase, mitochondrial"/>
    <property type="match status" value="1"/>
</dbReference>
<dbReference type="PANTHER" id="PTHR43353:SF5">
    <property type="entry name" value="SUCCINATE-SEMIALDEHYDE DEHYDROGENASE, MITOCHONDRIAL"/>
    <property type="match status" value="1"/>
</dbReference>
<dbReference type="Gene3D" id="3.40.605.10">
    <property type="entry name" value="Aldehyde Dehydrogenase, Chain A, domain 1"/>
    <property type="match status" value="1"/>
</dbReference>
<protein>
    <submittedName>
        <fullName evidence="7">NAD-dependent succinate-semialdehyde dehydrogenase</fullName>
    </submittedName>
</protein>
<dbReference type="SUPFAM" id="SSF53720">
    <property type="entry name" value="ALDH-like"/>
    <property type="match status" value="1"/>
</dbReference>
<sequence length="497" mass="51966">MSDDRLSTLVSLPPLQALTRGLIPGDIVIDGQFRPAGGAARFAVENPADGQEIGQVADGSVADGLAAMDAAASAAAGWAARSPRARSDILRRCFELMALHEAWFAELVSLENGKILSDALGEVRYAAEFFRWNAEEAVRIPGEIGVSPNGGYSIVVGHQPVGVSILVTPWNFPAAMVTRKVAPALAAGCTCVLKPAAETPFTALALAVLMEAAGVPPGVVNIVPTTRPGPVVDAMMHHAAARMLSFTGSTGVGRKLLKGAADQVLKSSMELGGNAPFIVLADADLDQAVAGAMVAKMRNGGQACTAANRFIVHQRLYEPFCTRITAAMEALRVGPGTDPLSECGPLIHAGAVDKVDALVQDALSKGARLRTGGVRPNRVGAFYPPTVLVDVPRNARLLREEIFGPVVAVMSCQSDDEAIALANDTEFGLVAYLFTADKGRGMRIAPRIESGMLALNRGLVSDPAAPFGGVKQSGLGREGGQHGILEFLETRYVATTF</sequence>
<evidence type="ECO:0000313" key="8">
    <source>
        <dbReference type="Proteomes" id="UP000721844"/>
    </source>
</evidence>
<evidence type="ECO:0000256" key="4">
    <source>
        <dbReference type="PROSITE-ProRule" id="PRU10007"/>
    </source>
</evidence>
<evidence type="ECO:0000313" key="7">
    <source>
        <dbReference type="EMBL" id="MCB8883719.1"/>
    </source>
</evidence>
<evidence type="ECO:0000256" key="1">
    <source>
        <dbReference type="ARBA" id="ARBA00009986"/>
    </source>
</evidence>
<evidence type="ECO:0000256" key="2">
    <source>
        <dbReference type="ARBA" id="ARBA00023002"/>
    </source>
</evidence>
<feature type="active site" evidence="4">
    <location>
        <position position="270"/>
    </location>
</feature>
<dbReference type="Gene3D" id="3.40.309.10">
    <property type="entry name" value="Aldehyde Dehydrogenase, Chain A, domain 2"/>
    <property type="match status" value="1"/>
</dbReference>
<evidence type="ECO:0000256" key="3">
    <source>
        <dbReference type="ARBA" id="ARBA00023097"/>
    </source>
</evidence>